<dbReference type="AlphaFoldDB" id="A0AAW1UUF0"/>
<name>A0AAW1UUF0_9CUCU</name>
<evidence type="ECO:0000313" key="4">
    <source>
        <dbReference type="Proteomes" id="UP001431783"/>
    </source>
</evidence>
<dbReference type="EMBL" id="JARQZJ010000105">
    <property type="protein sequence ID" value="KAK9887126.1"/>
    <property type="molecule type" value="Genomic_DNA"/>
</dbReference>
<keyword evidence="4" id="KW-1185">Reference proteome</keyword>
<keyword evidence="1" id="KW-0175">Coiled coil</keyword>
<reference evidence="3 4" key="1">
    <citation type="submission" date="2023-03" db="EMBL/GenBank/DDBJ databases">
        <title>Genome insight into feeding habits of ladybird beetles.</title>
        <authorList>
            <person name="Li H.-S."/>
            <person name="Huang Y.-H."/>
            <person name="Pang H."/>
        </authorList>
    </citation>
    <scope>NUCLEOTIDE SEQUENCE [LARGE SCALE GENOMIC DNA]</scope>
    <source>
        <strain evidence="3">SYSU_2023b</strain>
        <tissue evidence="3">Whole body</tissue>
    </source>
</reference>
<evidence type="ECO:0000313" key="3">
    <source>
        <dbReference type="EMBL" id="KAK9887126.1"/>
    </source>
</evidence>
<feature type="coiled-coil region" evidence="1">
    <location>
        <begin position="425"/>
        <end position="495"/>
    </location>
</feature>
<organism evidence="3 4">
    <name type="scientific">Henosepilachna vigintioctopunctata</name>
    <dbReference type="NCBI Taxonomy" id="420089"/>
    <lineage>
        <taxon>Eukaryota</taxon>
        <taxon>Metazoa</taxon>
        <taxon>Ecdysozoa</taxon>
        <taxon>Arthropoda</taxon>
        <taxon>Hexapoda</taxon>
        <taxon>Insecta</taxon>
        <taxon>Pterygota</taxon>
        <taxon>Neoptera</taxon>
        <taxon>Endopterygota</taxon>
        <taxon>Coleoptera</taxon>
        <taxon>Polyphaga</taxon>
        <taxon>Cucujiformia</taxon>
        <taxon>Coccinelloidea</taxon>
        <taxon>Coccinellidae</taxon>
        <taxon>Epilachninae</taxon>
        <taxon>Epilachnini</taxon>
        <taxon>Henosepilachna</taxon>
    </lineage>
</organism>
<sequence length="629" mass="74035">MEMEQQVLEEACPFQNDDVAEFQYQQSSINSEGVKTENRTVNLQSQIDTEKWMITEAKNFINTQEQFNLREVTILQQNYELNKNIDTLKMKIQERERHLAESNIMAGNEEQKLVENMTLTQSTRDILDMLSKYIENFQQRVNTLQTSTINVDFEKIYESRIKNLLDKAKVIEDITLPVEEYNKCLLESEKMQNEIMENESIKISLQKEKLLVEERQHRIEDDLSGLDDKIQEKIEQIQKHSEEIERMKKETFELERNILDTQKRKNIEMQKLTLERDNLKERIASNEALYVDLAKDLEKTLLEKSNLDKEMEIFRASLDDSPEIELCVLENTSFSELETQKENLLMNNEELKEGLKILRQKESELIQLNCDEKINLLNLETSIADLQKELIDSQTLYNDEKLQMVDQEQEKIAMEKIIEENNSIMKTEKNNLEVQQQTLKEIETHLELLKSDTTKQKIEYEYQQNTVLPYLETKLEDLKKKLWETEKKVKNEQTKLEERRALKIKKIEQYNRAKRYFFMYSDTTKLGKSTESMDNETEEYETQENETEETNEKIEEEQPTDEISAKSILKSPNSSAPQTPKKNVTFTGVPDSESCSSFDTSIRGDKSGMDPLGILNLEPPSYPRSRSFD</sequence>
<comment type="caution">
    <text evidence="3">The sequence shown here is derived from an EMBL/GenBank/DDBJ whole genome shotgun (WGS) entry which is preliminary data.</text>
</comment>
<feature type="coiled-coil region" evidence="1">
    <location>
        <begin position="334"/>
        <end position="361"/>
    </location>
</feature>
<evidence type="ECO:0000256" key="1">
    <source>
        <dbReference type="SAM" id="Coils"/>
    </source>
</evidence>
<feature type="compositionally biased region" description="Polar residues" evidence="2">
    <location>
        <begin position="570"/>
        <end position="586"/>
    </location>
</feature>
<feature type="coiled-coil region" evidence="1">
    <location>
        <begin position="223"/>
        <end position="289"/>
    </location>
</feature>
<proteinExistence type="predicted"/>
<gene>
    <name evidence="3" type="ORF">WA026_020573</name>
</gene>
<feature type="compositionally biased region" description="Acidic residues" evidence="2">
    <location>
        <begin position="533"/>
        <end position="560"/>
    </location>
</feature>
<dbReference type="Proteomes" id="UP001431783">
    <property type="component" value="Unassembled WGS sequence"/>
</dbReference>
<evidence type="ECO:0000256" key="2">
    <source>
        <dbReference type="SAM" id="MobiDB-lite"/>
    </source>
</evidence>
<accession>A0AAW1UUF0</accession>
<feature type="region of interest" description="Disordered" evidence="2">
    <location>
        <begin position="527"/>
        <end position="629"/>
    </location>
</feature>
<protein>
    <submittedName>
        <fullName evidence="3">Uncharacterized protein</fullName>
    </submittedName>
</protein>